<feature type="compositionally biased region" description="Low complexity" evidence="1">
    <location>
        <begin position="38"/>
        <end position="47"/>
    </location>
</feature>
<dbReference type="RefSeq" id="XP_067494951.1">
    <property type="nucleotide sequence ID" value="XM_067633219.1"/>
</dbReference>
<feature type="region of interest" description="Disordered" evidence="1">
    <location>
        <begin position="1"/>
        <end position="51"/>
    </location>
</feature>
<accession>A0A437AF27</accession>
<dbReference type="GeneID" id="93582728"/>
<proteinExistence type="predicted"/>
<dbReference type="EMBL" id="SAEB01000001">
    <property type="protein sequence ID" value="RVD89407.1"/>
    <property type="molecule type" value="Genomic_DNA"/>
</dbReference>
<reference evidence="2 3" key="1">
    <citation type="submission" date="2019-01" db="EMBL/GenBank/DDBJ databases">
        <title>Intercellular communication is required for trap formation in the nematode-trapping fungus Duddingtonia flagrans.</title>
        <authorList>
            <person name="Youssar L."/>
            <person name="Wernet V."/>
            <person name="Hensel N."/>
            <person name="Hildebrandt H.-G."/>
            <person name="Fischer R."/>
        </authorList>
    </citation>
    <scope>NUCLEOTIDE SEQUENCE [LARGE SCALE GENOMIC DNA]</scope>
    <source>
        <strain evidence="2 3">CBS H-5679</strain>
    </source>
</reference>
<feature type="region of interest" description="Disordered" evidence="1">
    <location>
        <begin position="167"/>
        <end position="230"/>
    </location>
</feature>
<sequence length="230" mass="25520">MKRYRRADQSDSSLPSAPSDDENPFRDDFPPKNPGSAPESTPESTPSRRAKLVALQERFQDLTILGLNSPITGDNNKVSYFDTPLEFPNNPFALLPPPFSPRRTSVKRSIQRLMFSENVDQGGADGSASEPVLKSAIKRTDYVYVRPGGATRSVNATRTKHQRLREQLKSITDGPRPQKSENLSPRPPGPDGIPAAKRVRFATGSKETSYHVVLEPPDDTRKKAEKPLKK</sequence>
<keyword evidence="3" id="KW-1185">Reference proteome</keyword>
<dbReference type="AlphaFoldDB" id="A0A437AF27"/>
<gene>
    <name evidence="2" type="ORF">DFL_000417</name>
</gene>
<name>A0A437AF27_ARTFL</name>
<evidence type="ECO:0000313" key="3">
    <source>
        <dbReference type="Proteomes" id="UP000283090"/>
    </source>
</evidence>
<evidence type="ECO:0000313" key="2">
    <source>
        <dbReference type="EMBL" id="RVD89407.1"/>
    </source>
</evidence>
<dbReference type="VEuPathDB" id="FungiDB:DFL_000417"/>
<comment type="caution">
    <text evidence="2">The sequence shown here is derived from an EMBL/GenBank/DDBJ whole genome shotgun (WGS) entry which is preliminary data.</text>
</comment>
<dbReference type="Proteomes" id="UP000283090">
    <property type="component" value="Unassembled WGS sequence"/>
</dbReference>
<organism evidence="2 3">
    <name type="scientific">Arthrobotrys flagrans</name>
    <name type="common">Nematode-trapping fungus</name>
    <name type="synonym">Trichothecium flagrans</name>
    <dbReference type="NCBI Taxonomy" id="97331"/>
    <lineage>
        <taxon>Eukaryota</taxon>
        <taxon>Fungi</taxon>
        <taxon>Dikarya</taxon>
        <taxon>Ascomycota</taxon>
        <taxon>Pezizomycotina</taxon>
        <taxon>Orbiliomycetes</taxon>
        <taxon>Orbiliales</taxon>
        <taxon>Orbiliaceae</taxon>
        <taxon>Arthrobotrys</taxon>
    </lineage>
</organism>
<dbReference type="OrthoDB" id="5383146at2759"/>
<evidence type="ECO:0000256" key="1">
    <source>
        <dbReference type="SAM" id="MobiDB-lite"/>
    </source>
</evidence>
<protein>
    <submittedName>
        <fullName evidence="2">Uncharacterized protein</fullName>
    </submittedName>
</protein>
<feature type="compositionally biased region" description="Basic and acidic residues" evidence="1">
    <location>
        <begin position="218"/>
        <end position="230"/>
    </location>
</feature>